<evidence type="ECO:0000256" key="2">
    <source>
        <dbReference type="PROSITE-ProRule" id="PRU00591"/>
    </source>
</evidence>
<feature type="chain" id="PRO_5045078085" description="Cadherin-like beta-sandwich-like domain-containing protein" evidence="3">
    <location>
        <begin position="23"/>
        <end position="574"/>
    </location>
</feature>
<sequence length="574" mass="63759">MNKNIKRIIALTLTINAFSAISAITPGVALNFITKPVYAASYSPSSEELKSLTVKSTNGDTLDLRDDYNGSTVKLNDDKEYYVKLTDDSDGIKINATAKGSDYVVRIFTSDKADATGIDPGEKISLGKGNTTLYVRTYESLSAYRKAKDTSKDVRICKETYEINVKKTTGSAYEDTTQDSVYLEKISLNKGEITFVKQRTSYDVKVDANVSEIKITAPPEDSGDRVRIDGTLVDSNDNYRKTVSLDNGKNEIKIKVTDDKDNQRTYTLNVTRGTSSSDNKDSIYLDDLTVSDGKLDFSKEDATYNVKLDDSVSKVTIGAKPEDTEYLVTINGEAVNSGDDYEKKVSLSKGENTVKVVIEDEVNDKKRTYTLTITRGTADTVATTDTTTKKEGWVQTEAGWIYNDATGKQLKNSWLFDKEQGVYCYLNENGIRKTGWLKDNDKWYLLDTKGAMLKGWQDTTDGKKYLLDASGAMKTGWYEEEAAATNTSSDTSVAVNTAKTKNWYYLNTDGTMKTGWLLDSGKWYYLNTNGIMQKGWLISSNSKYYLNEDGTMVTGTKTIDGKVYKFTVGGTLII</sequence>
<dbReference type="Pfam" id="PF12733">
    <property type="entry name" value="Cadherin-like"/>
    <property type="match status" value="2"/>
</dbReference>
<protein>
    <recommendedName>
        <fullName evidence="4">Cadherin-like beta-sandwich-like domain-containing protein</fullName>
    </recommendedName>
</protein>
<evidence type="ECO:0000256" key="1">
    <source>
        <dbReference type="ARBA" id="ARBA00022737"/>
    </source>
</evidence>
<keyword evidence="6" id="KW-1185">Reference proteome</keyword>
<feature type="repeat" description="Cell wall-binding" evidence="2">
    <location>
        <begin position="513"/>
        <end position="532"/>
    </location>
</feature>
<feature type="domain" description="Cadherin-like beta-sandwich-like" evidence="4">
    <location>
        <begin position="285"/>
        <end position="375"/>
    </location>
</feature>
<dbReference type="Pfam" id="PF19127">
    <property type="entry name" value="Choline_bind_3"/>
    <property type="match status" value="2"/>
</dbReference>
<dbReference type="Gene3D" id="2.10.270.20">
    <property type="match status" value="1"/>
</dbReference>
<dbReference type="PROSITE" id="PS51170">
    <property type="entry name" value="CW"/>
    <property type="match status" value="2"/>
</dbReference>
<reference evidence="6" key="1">
    <citation type="submission" date="2021-07" db="EMBL/GenBank/DDBJ databases">
        <title>Complete genome sequencing of a Clostridium isolate.</title>
        <authorList>
            <person name="Ueki A."/>
            <person name="Tonouchi A."/>
        </authorList>
    </citation>
    <scope>NUCLEOTIDE SEQUENCE [LARGE SCALE GENOMIC DNA]</scope>
    <source>
        <strain evidence="6">C5S11</strain>
    </source>
</reference>
<name>A0ABM7TCB6_9CLOT</name>
<evidence type="ECO:0000313" key="6">
    <source>
        <dbReference type="Proteomes" id="UP000824633"/>
    </source>
</evidence>
<dbReference type="SUPFAM" id="SSF69360">
    <property type="entry name" value="Cell wall binding repeat"/>
    <property type="match status" value="1"/>
</dbReference>
<feature type="repeat" description="Cell wall-binding" evidence="2">
    <location>
        <begin position="433"/>
        <end position="452"/>
    </location>
</feature>
<dbReference type="EMBL" id="AP024849">
    <property type="protein sequence ID" value="BCZ49046.1"/>
    <property type="molecule type" value="Genomic_DNA"/>
</dbReference>
<dbReference type="Gene3D" id="2.10.270.10">
    <property type="entry name" value="Cholin Binding"/>
    <property type="match status" value="1"/>
</dbReference>
<proteinExistence type="predicted"/>
<keyword evidence="1" id="KW-0677">Repeat</keyword>
<dbReference type="InterPro" id="IPR025883">
    <property type="entry name" value="Cadherin-like_domain"/>
</dbReference>
<keyword evidence="3" id="KW-0732">Signal</keyword>
<dbReference type="Pfam" id="PF01473">
    <property type="entry name" value="Choline_bind_1"/>
    <property type="match status" value="1"/>
</dbReference>
<evidence type="ECO:0000256" key="3">
    <source>
        <dbReference type="SAM" id="SignalP"/>
    </source>
</evidence>
<gene>
    <name evidence="5" type="ORF">psyc5s11_51130</name>
</gene>
<dbReference type="InterPro" id="IPR018337">
    <property type="entry name" value="Cell_wall/Cho-bd_repeat"/>
</dbReference>
<dbReference type="RefSeq" id="WP_224035256.1">
    <property type="nucleotide sequence ID" value="NZ_AP024849.1"/>
</dbReference>
<evidence type="ECO:0000313" key="5">
    <source>
        <dbReference type="EMBL" id="BCZ49046.1"/>
    </source>
</evidence>
<dbReference type="Proteomes" id="UP000824633">
    <property type="component" value="Chromosome"/>
</dbReference>
<evidence type="ECO:0000259" key="4">
    <source>
        <dbReference type="Pfam" id="PF12733"/>
    </source>
</evidence>
<feature type="signal peptide" evidence="3">
    <location>
        <begin position="1"/>
        <end position="22"/>
    </location>
</feature>
<organism evidence="5 6">
    <name type="scientific">Clostridium gelidum</name>
    <dbReference type="NCBI Taxonomy" id="704125"/>
    <lineage>
        <taxon>Bacteria</taxon>
        <taxon>Bacillati</taxon>
        <taxon>Bacillota</taxon>
        <taxon>Clostridia</taxon>
        <taxon>Eubacteriales</taxon>
        <taxon>Clostridiaceae</taxon>
        <taxon>Clostridium</taxon>
    </lineage>
</organism>
<feature type="domain" description="Cadherin-like beta-sandwich-like" evidence="4">
    <location>
        <begin position="186"/>
        <end position="272"/>
    </location>
</feature>
<accession>A0ABM7TCB6</accession>